<dbReference type="SMART" id="SM00028">
    <property type="entry name" value="TPR"/>
    <property type="match status" value="3"/>
</dbReference>
<accession>A0ABR6Y8N3</accession>
<dbReference type="InterPro" id="IPR051685">
    <property type="entry name" value="Ycf3/AcsC/BcsC/TPR_MFPF"/>
</dbReference>
<keyword evidence="1" id="KW-0677">Repeat</keyword>
<dbReference type="InterPro" id="IPR019734">
    <property type="entry name" value="TPR_rpt"/>
</dbReference>
<evidence type="ECO:0000256" key="1">
    <source>
        <dbReference type="ARBA" id="ARBA00022737"/>
    </source>
</evidence>
<dbReference type="InterPro" id="IPR011990">
    <property type="entry name" value="TPR-like_helical_dom_sf"/>
</dbReference>
<evidence type="ECO:0000313" key="4">
    <source>
        <dbReference type="EMBL" id="MBC3872946.1"/>
    </source>
</evidence>
<sequence length="367" mass="41925">MWSKLEINEALEKFSLASKADPKASGPWSHTAALYLFASTKTDPQYIEEYRDRARAAASRALELFVGDPLAQETLRSLAAPSTPGITPANREAMDSFNEAERLFQSRDFLAAINKYEKAFALDPTFAEAILYAGDCYFQLAKFDEAEIRYRKSIDINPRNFQAWRFLAHAQTKMGRPIEMVKLSLLKSIEIQPNYLPAWDQYSALTQISDRPLQALNAKRPVHLKVNNKDGAQNYTIEIDPKIDAKGGDVDSAIWLQYGISKANFLAAKKSGDANVKSMSKVTSPFDTERLSWKSIFYEEHENAKLRDPLLQQLRQFVKDGQIEAAIFIFFFDESYRTEFESWKKMHPLGIQQFIEKYALRPSPLHQ</sequence>
<evidence type="ECO:0000256" key="2">
    <source>
        <dbReference type="ARBA" id="ARBA00022803"/>
    </source>
</evidence>
<protein>
    <submittedName>
        <fullName evidence="4">Tetratricopeptide repeat protein</fullName>
    </submittedName>
</protein>
<dbReference type="Proteomes" id="UP000624279">
    <property type="component" value="Unassembled WGS sequence"/>
</dbReference>
<evidence type="ECO:0000313" key="5">
    <source>
        <dbReference type="Proteomes" id="UP000624279"/>
    </source>
</evidence>
<dbReference type="RefSeq" id="WP_186940997.1">
    <property type="nucleotide sequence ID" value="NZ_JACOGA010000004.1"/>
</dbReference>
<feature type="repeat" description="TPR" evidence="3">
    <location>
        <begin position="127"/>
        <end position="160"/>
    </location>
</feature>
<dbReference type="Gene3D" id="1.25.40.10">
    <property type="entry name" value="Tetratricopeptide repeat domain"/>
    <property type="match status" value="1"/>
</dbReference>
<name>A0ABR6Y8N3_9BURK</name>
<reference evidence="4 5" key="1">
    <citation type="submission" date="2020-08" db="EMBL/GenBank/DDBJ databases">
        <title>Novel species isolated from subtropical streams in China.</title>
        <authorList>
            <person name="Lu H."/>
        </authorList>
    </citation>
    <scope>NUCLEOTIDE SEQUENCE [LARGE SCALE GENOMIC DNA]</scope>
    <source>
        <strain evidence="4 5">LX15W</strain>
    </source>
</reference>
<dbReference type="SUPFAM" id="SSF48452">
    <property type="entry name" value="TPR-like"/>
    <property type="match status" value="1"/>
</dbReference>
<dbReference type="PROSITE" id="PS50005">
    <property type="entry name" value="TPR"/>
    <property type="match status" value="1"/>
</dbReference>
<dbReference type="PANTHER" id="PTHR44943:SF8">
    <property type="entry name" value="TPR REPEAT-CONTAINING PROTEIN MJ0263"/>
    <property type="match status" value="1"/>
</dbReference>
<comment type="caution">
    <text evidence="4">The sequence shown here is derived from an EMBL/GenBank/DDBJ whole genome shotgun (WGS) entry which is preliminary data.</text>
</comment>
<keyword evidence="2 3" id="KW-0802">TPR repeat</keyword>
<dbReference type="Pfam" id="PF14559">
    <property type="entry name" value="TPR_19"/>
    <property type="match status" value="1"/>
</dbReference>
<keyword evidence="5" id="KW-1185">Reference proteome</keyword>
<dbReference type="PANTHER" id="PTHR44943">
    <property type="entry name" value="CELLULOSE SYNTHASE OPERON PROTEIN C"/>
    <property type="match status" value="1"/>
</dbReference>
<gene>
    <name evidence="4" type="ORF">H8K55_05060</name>
</gene>
<dbReference type="EMBL" id="JACOGA010000004">
    <property type="protein sequence ID" value="MBC3872946.1"/>
    <property type="molecule type" value="Genomic_DNA"/>
</dbReference>
<proteinExistence type="predicted"/>
<evidence type="ECO:0000256" key="3">
    <source>
        <dbReference type="PROSITE-ProRule" id="PRU00339"/>
    </source>
</evidence>
<organism evidence="4 5">
    <name type="scientific">Undibacterium flavidum</name>
    <dbReference type="NCBI Taxonomy" id="2762297"/>
    <lineage>
        <taxon>Bacteria</taxon>
        <taxon>Pseudomonadati</taxon>
        <taxon>Pseudomonadota</taxon>
        <taxon>Betaproteobacteria</taxon>
        <taxon>Burkholderiales</taxon>
        <taxon>Oxalobacteraceae</taxon>
        <taxon>Undibacterium</taxon>
    </lineage>
</organism>